<dbReference type="GO" id="GO:0000976">
    <property type="term" value="F:transcription cis-regulatory region binding"/>
    <property type="evidence" value="ECO:0007669"/>
    <property type="project" value="TreeGrafter"/>
</dbReference>
<evidence type="ECO:0000256" key="2">
    <source>
        <dbReference type="ARBA" id="ARBA00023242"/>
    </source>
</evidence>
<dbReference type="Proteomes" id="UP000091956">
    <property type="component" value="Unassembled WGS sequence"/>
</dbReference>
<evidence type="ECO:0000313" key="5">
    <source>
        <dbReference type="EMBL" id="OBU00012.1"/>
    </source>
</evidence>
<dbReference type="Pfam" id="PF11951">
    <property type="entry name" value="Fungal_trans_2"/>
    <property type="match status" value="1"/>
</dbReference>
<dbReference type="InterPro" id="IPR036864">
    <property type="entry name" value="Zn2-C6_fun-type_DNA-bd_sf"/>
</dbReference>
<dbReference type="GeneID" id="28835076"/>
<feature type="compositionally biased region" description="Polar residues" evidence="3">
    <location>
        <begin position="209"/>
        <end position="221"/>
    </location>
</feature>
<dbReference type="STRING" id="342668.A0A1B8GVZ2"/>
<reference evidence="6" key="2">
    <citation type="journal article" date="2018" name="Nat. Commun.">
        <title>Extreme sensitivity to ultraviolet light in the fungal pathogen causing white-nose syndrome of bats.</title>
        <authorList>
            <person name="Palmer J.M."/>
            <person name="Drees K.P."/>
            <person name="Foster J.T."/>
            <person name="Lindner D.L."/>
        </authorList>
    </citation>
    <scope>NUCLEOTIDE SEQUENCE [LARGE SCALE GENOMIC DNA]</scope>
    <source>
        <strain evidence="6">UAMH 10579</strain>
    </source>
</reference>
<organism evidence="5 6">
    <name type="scientific">Pseudogymnoascus verrucosus</name>
    <dbReference type="NCBI Taxonomy" id="342668"/>
    <lineage>
        <taxon>Eukaryota</taxon>
        <taxon>Fungi</taxon>
        <taxon>Dikarya</taxon>
        <taxon>Ascomycota</taxon>
        <taxon>Pezizomycotina</taxon>
        <taxon>Leotiomycetes</taxon>
        <taxon>Thelebolales</taxon>
        <taxon>Thelebolaceae</taxon>
        <taxon>Pseudogymnoascus</taxon>
    </lineage>
</organism>
<dbReference type="Gene3D" id="4.10.240.10">
    <property type="entry name" value="Zn(2)-C6 fungal-type DNA-binding domain"/>
    <property type="match status" value="1"/>
</dbReference>
<dbReference type="EMBL" id="KV460210">
    <property type="protein sequence ID" value="OBU00012.1"/>
    <property type="molecule type" value="Genomic_DNA"/>
</dbReference>
<evidence type="ECO:0000313" key="6">
    <source>
        <dbReference type="Proteomes" id="UP000091956"/>
    </source>
</evidence>
<feature type="domain" description="Zn(2)-C6 fungal-type" evidence="4">
    <location>
        <begin position="19"/>
        <end position="49"/>
    </location>
</feature>
<dbReference type="RefSeq" id="XP_018133744.1">
    <property type="nucleotide sequence ID" value="XM_018271208.2"/>
</dbReference>
<keyword evidence="2" id="KW-0539">Nucleus</keyword>
<name>A0A1B8GVZ2_9PEZI</name>
<evidence type="ECO:0000259" key="4">
    <source>
        <dbReference type="PROSITE" id="PS50048"/>
    </source>
</evidence>
<dbReference type="GO" id="GO:0008270">
    <property type="term" value="F:zinc ion binding"/>
    <property type="evidence" value="ECO:0007669"/>
    <property type="project" value="InterPro"/>
</dbReference>
<sequence length="804" mass="89433">MPRPKKPGAPEPKKRSRNGCWPCKARKVKCDEAHPTCLSCQRQNEVCDYSVRLNWDGRGKRKAETTGGRQTIFHVNTLSADFDVSPKEAVKVEASISPLSGTYYGTRPSSREHVADQVPTHTDSYRRTEKASNTTVPKLATWGMEPPSLDSIKEPPTDIISIDPVLTGQDAQQPCASPPFQYGSLNSLYTQPFEQSYERYRDEHGIKSPSESGMESPTGSSFVDFAGDTRSSKRIRYGPSSSEIHSRFTEMALPIPSSSRYNTGIHFSQPFAPMSTSSQSDDGQRSLSVKLAPLTSNGSHLSEWRRLSIDSLLSGPPGMSNAMGTAGSTSREQTPLPYGDPRDDIITLGVDKGLRDLDIGKNDDANAISKEYSNLDFSFGQQTKVAAFEKGGYYESPVWVKIPRSFHPLPPILQENPMNVLYFHHFISHTATLLVPHHCSSNPFQKILPQMALQCSHLMKLVLAYSASHRARLLNHREPITRISLWVQGFFSYLRDAIDDPKKIVTDSCLAGAIMLASLEIICPKAFGVEIPWQQHLTVARQLIVARGEANPNSEISATFGFLLRWFAYLGVLGRLTGGHKNFLSITEGLVAYDSEGEHGLQIVCLLGFTSRCASILSKIADLAALCAPRRFDDTCNERLGWQPADDVRQQAEQLLEDLEHARTSSLIQHCPHLHSSEEETYQWDSREMAATNEAYHWAGLIHLHRRVLGKPSTDKDVQTAVREIVSLLHRVRKASAAEACLLFPMFSAGCDAQDAEERSFIMERMRNVEGIGMSQVRKARNLIQNVWDTGKPWEMLASGEFVG</sequence>
<dbReference type="SUPFAM" id="SSF57701">
    <property type="entry name" value="Zn2/Cys6 DNA-binding domain"/>
    <property type="match status" value="1"/>
</dbReference>
<proteinExistence type="predicted"/>
<evidence type="ECO:0000256" key="3">
    <source>
        <dbReference type="SAM" id="MobiDB-lite"/>
    </source>
</evidence>
<accession>A0A1B8GVZ2</accession>
<dbReference type="PROSITE" id="PS00463">
    <property type="entry name" value="ZN2_CY6_FUNGAL_1"/>
    <property type="match status" value="1"/>
</dbReference>
<keyword evidence="6" id="KW-1185">Reference proteome</keyword>
<dbReference type="SMART" id="SM00066">
    <property type="entry name" value="GAL4"/>
    <property type="match status" value="1"/>
</dbReference>
<evidence type="ECO:0000256" key="1">
    <source>
        <dbReference type="ARBA" id="ARBA00004123"/>
    </source>
</evidence>
<dbReference type="GO" id="GO:0000981">
    <property type="term" value="F:DNA-binding transcription factor activity, RNA polymerase II-specific"/>
    <property type="evidence" value="ECO:0007669"/>
    <property type="project" value="InterPro"/>
</dbReference>
<dbReference type="PANTHER" id="PTHR37534">
    <property type="entry name" value="TRANSCRIPTIONAL ACTIVATOR PROTEIN UGA3"/>
    <property type="match status" value="1"/>
</dbReference>
<gene>
    <name evidence="5" type="ORF">VE01_01690</name>
</gene>
<feature type="region of interest" description="Disordered" evidence="3">
    <location>
        <begin position="204"/>
        <end position="226"/>
    </location>
</feature>
<dbReference type="GO" id="GO:0005634">
    <property type="term" value="C:nucleus"/>
    <property type="evidence" value="ECO:0007669"/>
    <property type="project" value="UniProtKB-SubCell"/>
</dbReference>
<dbReference type="CDD" id="cd00067">
    <property type="entry name" value="GAL4"/>
    <property type="match status" value="1"/>
</dbReference>
<dbReference type="PANTHER" id="PTHR37534:SF43">
    <property type="entry name" value="FINGER DOMAIN PROTEIN, PUTATIVE (AFU_ORTHOLOGUE AFUA_1G01850)-RELATED"/>
    <property type="match status" value="1"/>
</dbReference>
<dbReference type="GO" id="GO:0045944">
    <property type="term" value="P:positive regulation of transcription by RNA polymerase II"/>
    <property type="evidence" value="ECO:0007669"/>
    <property type="project" value="TreeGrafter"/>
</dbReference>
<feature type="region of interest" description="Disordered" evidence="3">
    <location>
        <begin position="315"/>
        <end position="342"/>
    </location>
</feature>
<dbReference type="OrthoDB" id="5229455at2759"/>
<reference evidence="5 6" key="1">
    <citation type="submission" date="2016-03" db="EMBL/GenBank/DDBJ databases">
        <title>Comparative genomics of Pseudogymnoascus destructans, the fungus causing white-nose syndrome of bats.</title>
        <authorList>
            <person name="Palmer J.M."/>
            <person name="Drees K.P."/>
            <person name="Foster J.T."/>
            <person name="Lindner D.L."/>
        </authorList>
    </citation>
    <scope>NUCLEOTIDE SEQUENCE [LARGE SCALE GENOMIC DNA]</scope>
    <source>
        <strain evidence="5 6">UAMH 10579</strain>
    </source>
</reference>
<dbReference type="InterPro" id="IPR001138">
    <property type="entry name" value="Zn2Cys6_DnaBD"/>
</dbReference>
<feature type="compositionally biased region" description="Polar residues" evidence="3">
    <location>
        <begin position="322"/>
        <end position="333"/>
    </location>
</feature>
<dbReference type="AlphaFoldDB" id="A0A1B8GVZ2"/>
<dbReference type="PROSITE" id="PS50048">
    <property type="entry name" value="ZN2_CY6_FUNGAL_2"/>
    <property type="match status" value="1"/>
</dbReference>
<comment type="subcellular location">
    <subcellularLocation>
        <location evidence="1">Nucleus</location>
    </subcellularLocation>
</comment>
<dbReference type="Pfam" id="PF00172">
    <property type="entry name" value="Zn_clus"/>
    <property type="match status" value="1"/>
</dbReference>
<protein>
    <recommendedName>
        <fullName evidence="4">Zn(2)-C6 fungal-type domain-containing protein</fullName>
    </recommendedName>
</protein>
<feature type="region of interest" description="Disordered" evidence="3">
    <location>
        <begin position="103"/>
        <end position="132"/>
    </location>
</feature>
<dbReference type="InterPro" id="IPR021858">
    <property type="entry name" value="Fun_TF"/>
</dbReference>